<evidence type="ECO:0000256" key="1">
    <source>
        <dbReference type="ARBA" id="ARBA00004167"/>
    </source>
</evidence>
<evidence type="ECO:0000256" key="2">
    <source>
        <dbReference type="ARBA" id="ARBA00012405"/>
    </source>
</evidence>
<comment type="subcellular location">
    <subcellularLocation>
        <location evidence="1">Membrane</location>
        <topology evidence="1">Single-pass membrane protein</topology>
    </subcellularLocation>
</comment>
<dbReference type="GO" id="GO:0008202">
    <property type="term" value="P:steroid metabolic process"/>
    <property type="evidence" value="ECO:0007669"/>
    <property type="project" value="TreeGrafter"/>
</dbReference>
<dbReference type="Pfam" id="PF01565">
    <property type="entry name" value="FAD_binding_4"/>
    <property type="match status" value="1"/>
</dbReference>
<dbReference type="InterPro" id="IPR006094">
    <property type="entry name" value="Oxid_FAD_bind_N"/>
</dbReference>
<dbReference type="PANTHER" id="PTHR10801:SF0">
    <property type="entry name" value="DELTA(24)-STEROL REDUCTASE"/>
    <property type="match status" value="1"/>
</dbReference>
<reference evidence="9" key="1">
    <citation type="journal article" date="2020" name="Stud. Mycol.">
        <title>101 Dothideomycetes genomes: a test case for predicting lifestyles and emergence of pathogens.</title>
        <authorList>
            <person name="Haridas S."/>
            <person name="Albert R."/>
            <person name="Binder M."/>
            <person name="Bloem J."/>
            <person name="Labutti K."/>
            <person name="Salamov A."/>
            <person name="Andreopoulos B."/>
            <person name="Baker S."/>
            <person name="Barry K."/>
            <person name="Bills G."/>
            <person name="Bluhm B."/>
            <person name="Cannon C."/>
            <person name="Castanera R."/>
            <person name="Culley D."/>
            <person name="Daum C."/>
            <person name="Ezra D."/>
            <person name="Gonzalez J."/>
            <person name="Henrissat B."/>
            <person name="Kuo A."/>
            <person name="Liang C."/>
            <person name="Lipzen A."/>
            <person name="Lutzoni F."/>
            <person name="Magnuson J."/>
            <person name="Mondo S."/>
            <person name="Nolan M."/>
            <person name="Ohm R."/>
            <person name="Pangilinan J."/>
            <person name="Park H.-J."/>
            <person name="Ramirez L."/>
            <person name="Alfaro M."/>
            <person name="Sun H."/>
            <person name="Tritt A."/>
            <person name="Yoshinaga Y."/>
            <person name="Zwiers L.-H."/>
            <person name="Turgeon B."/>
            <person name="Goodwin S."/>
            <person name="Spatafora J."/>
            <person name="Crous P."/>
            <person name="Grigoriev I."/>
        </authorList>
    </citation>
    <scope>NUCLEOTIDE SEQUENCE</scope>
    <source>
        <strain evidence="9">CBS 119925</strain>
    </source>
</reference>
<keyword evidence="5" id="KW-0560">Oxidoreductase</keyword>
<evidence type="ECO:0000256" key="5">
    <source>
        <dbReference type="ARBA" id="ARBA00023002"/>
    </source>
</evidence>
<proteinExistence type="predicted"/>
<evidence type="ECO:0000256" key="7">
    <source>
        <dbReference type="SAM" id="Phobius"/>
    </source>
</evidence>
<evidence type="ECO:0000313" key="10">
    <source>
        <dbReference type="Proteomes" id="UP000799440"/>
    </source>
</evidence>
<protein>
    <recommendedName>
        <fullName evidence="2">Delta(24)-sterol reductase</fullName>
        <ecNumber evidence="2">1.3.1.72</ecNumber>
    </recommendedName>
</protein>
<organism evidence="9 10">
    <name type="scientific">Sporormia fimetaria CBS 119925</name>
    <dbReference type="NCBI Taxonomy" id="1340428"/>
    <lineage>
        <taxon>Eukaryota</taxon>
        <taxon>Fungi</taxon>
        <taxon>Dikarya</taxon>
        <taxon>Ascomycota</taxon>
        <taxon>Pezizomycotina</taxon>
        <taxon>Dothideomycetes</taxon>
        <taxon>Pleosporomycetidae</taxon>
        <taxon>Pleosporales</taxon>
        <taxon>Sporormiaceae</taxon>
        <taxon>Sporormia</taxon>
    </lineage>
</organism>
<dbReference type="EC" id="1.3.1.72" evidence="2"/>
<keyword evidence="3 7" id="KW-0812">Transmembrane</keyword>
<dbReference type="InterPro" id="IPR016166">
    <property type="entry name" value="FAD-bd_PCMH"/>
</dbReference>
<evidence type="ECO:0000256" key="6">
    <source>
        <dbReference type="ARBA" id="ARBA00023136"/>
    </source>
</evidence>
<dbReference type="OrthoDB" id="415825at2759"/>
<dbReference type="InterPro" id="IPR036318">
    <property type="entry name" value="FAD-bd_PCMH-like_sf"/>
</dbReference>
<dbReference type="EMBL" id="MU006561">
    <property type="protein sequence ID" value="KAF2752133.1"/>
    <property type="molecule type" value="Genomic_DNA"/>
</dbReference>
<keyword evidence="4 7" id="KW-1133">Transmembrane helix</keyword>
<feature type="domain" description="FAD-binding PCMH-type" evidence="8">
    <location>
        <begin position="1"/>
        <end position="135"/>
    </location>
</feature>
<evidence type="ECO:0000256" key="3">
    <source>
        <dbReference type="ARBA" id="ARBA00022692"/>
    </source>
</evidence>
<evidence type="ECO:0000256" key="4">
    <source>
        <dbReference type="ARBA" id="ARBA00022989"/>
    </source>
</evidence>
<feature type="transmembrane region" description="Helical" evidence="7">
    <location>
        <begin position="111"/>
        <end position="132"/>
    </location>
</feature>
<dbReference type="PANTHER" id="PTHR10801">
    <property type="entry name" value="24-DEHYDROCHOLESTEROL REDUCTASE"/>
    <property type="match status" value="1"/>
</dbReference>
<dbReference type="SUPFAM" id="SSF56176">
    <property type="entry name" value="FAD-binding/transporter-associated domain-like"/>
    <property type="match status" value="1"/>
</dbReference>
<gene>
    <name evidence="9" type="ORF">M011DRAFT_473400</name>
</gene>
<dbReference type="GO" id="GO:0050614">
    <property type="term" value="F:Delta24-sterol reductase activity"/>
    <property type="evidence" value="ECO:0007669"/>
    <property type="project" value="UniProtKB-EC"/>
</dbReference>
<sequence length="346" mass="38894">MSPKRMRFPRHSIIDISGLNGILSIFPGINTASVEPAVTFEQLVRETLNRGMLPAVVPPLPQITVGGAYASAAASGSSYRHGHFNRAVSRIEVVTGNGNVVQASRNDNPDLFYGCAGAMGTLGVVTMLQVHLIKSEEYVRLQYHPIGAAIGVLERVIGLPRETADTQPVDFVDGIMFSEDQGMMVLGKFYFLHVHGKLRCPPNKRCVACGWTIGSAQYNQNDDCLLEEVHVIDYLFRYNRGCFWMAIYGLPPFLKLPLRRHYTPEVMPASFWARAHQLHHPNTKYLLQTVEVPHETFVVFMKMLHDRPKIYPLWICPVKVFADIPRQNYSLLPRRSGYGFEVIIGI</sequence>
<dbReference type="InterPro" id="IPR040165">
    <property type="entry name" value="Diminuto-like"/>
</dbReference>
<evidence type="ECO:0000313" key="9">
    <source>
        <dbReference type="EMBL" id="KAF2752133.1"/>
    </source>
</evidence>
<accession>A0A6A6VPM0</accession>
<dbReference type="Gene3D" id="3.30.465.10">
    <property type="match status" value="1"/>
</dbReference>
<dbReference type="Proteomes" id="UP000799440">
    <property type="component" value="Unassembled WGS sequence"/>
</dbReference>
<dbReference type="GO" id="GO:0005737">
    <property type="term" value="C:cytoplasm"/>
    <property type="evidence" value="ECO:0007669"/>
    <property type="project" value="TreeGrafter"/>
</dbReference>
<name>A0A6A6VPM0_9PLEO</name>
<keyword evidence="10" id="KW-1185">Reference proteome</keyword>
<dbReference type="PROSITE" id="PS51387">
    <property type="entry name" value="FAD_PCMH"/>
    <property type="match status" value="1"/>
</dbReference>
<dbReference type="GO" id="GO:0016020">
    <property type="term" value="C:membrane"/>
    <property type="evidence" value="ECO:0007669"/>
    <property type="project" value="UniProtKB-SubCell"/>
</dbReference>
<dbReference type="GO" id="GO:0071949">
    <property type="term" value="F:FAD binding"/>
    <property type="evidence" value="ECO:0007669"/>
    <property type="project" value="InterPro"/>
</dbReference>
<evidence type="ECO:0000259" key="8">
    <source>
        <dbReference type="PROSITE" id="PS51387"/>
    </source>
</evidence>
<keyword evidence="6 7" id="KW-0472">Membrane</keyword>
<dbReference type="AlphaFoldDB" id="A0A6A6VPM0"/>
<dbReference type="InterPro" id="IPR016169">
    <property type="entry name" value="FAD-bd_PCMH_sub2"/>
</dbReference>
<dbReference type="GO" id="GO:0000246">
    <property type="term" value="F:Delta24(24-1) sterol reductase activity"/>
    <property type="evidence" value="ECO:0007669"/>
    <property type="project" value="TreeGrafter"/>
</dbReference>